<keyword evidence="7" id="KW-0378">Hydrolase</keyword>
<dbReference type="InterPro" id="IPR011990">
    <property type="entry name" value="TPR-like_helical_dom_sf"/>
</dbReference>
<name>A0ABU5ZRA4_9FLAO</name>
<accession>A0ABU5ZRA4</accession>
<keyword evidence="5" id="KW-0472">Membrane</keyword>
<keyword evidence="7" id="KW-0808">Transferase</keyword>
<dbReference type="SUPFAM" id="SSF55874">
    <property type="entry name" value="ATPase domain of HSP90 chaperone/DNA topoisomerase II/histidine kinase"/>
    <property type="match status" value="1"/>
</dbReference>
<dbReference type="InterPro" id="IPR005467">
    <property type="entry name" value="His_kinase_dom"/>
</dbReference>
<dbReference type="Gene3D" id="1.25.40.10">
    <property type="entry name" value="Tetratricopeptide repeat domain"/>
    <property type="match status" value="1"/>
</dbReference>
<keyword evidence="7" id="KW-0418">Kinase</keyword>
<keyword evidence="8" id="KW-1185">Reference proteome</keyword>
<evidence type="ECO:0000256" key="5">
    <source>
        <dbReference type="SAM" id="Phobius"/>
    </source>
</evidence>
<dbReference type="GO" id="GO:0016787">
    <property type="term" value="F:hydrolase activity"/>
    <property type="evidence" value="ECO:0007669"/>
    <property type="project" value="UniProtKB-KW"/>
</dbReference>
<keyword evidence="5" id="KW-1133">Transmembrane helix</keyword>
<dbReference type="PROSITE" id="PS50005">
    <property type="entry name" value="TPR"/>
    <property type="match status" value="1"/>
</dbReference>
<dbReference type="SUPFAM" id="SSF48452">
    <property type="entry name" value="TPR-like"/>
    <property type="match status" value="2"/>
</dbReference>
<dbReference type="SMART" id="SM00387">
    <property type="entry name" value="HATPase_c"/>
    <property type="match status" value="1"/>
</dbReference>
<dbReference type="InterPro" id="IPR003594">
    <property type="entry name" value="HATPase_dom"/>
</dbReference>
<reference evidence="7 8" key="1">
    <citation type="journal article" date="2013" name="Int. J. Syst. Evol. Microbiol.">
        <title>Aquimarina gracilis sp. nov., isolated from the gut microflora of a mussel, Mytilus coruscus, and emended description of Aquimarina spongiae.</title>
        <authorList>
            <person name="Park S.C."/>
            <person name="Choe H.N."/>
            <person name="Baik K.S."/>
            <person name="Seong C.N."/>
        </authorList>
    </citation>
    <scope>NUCLEOTIDE SEQUENCE [LARGE SCALE GENOMIC DNA]</scope>
    <source>
        <strain evidence="7 8">PSC32</strain>
    </source>
</reference>
<evidence type="ECO:0000259" key="6">
    <source>
        <dbReference type="PROSITE" id="PS50109"/>
    </source>
</evidence>
<dbReference type="Pfam" id="PF02518">
    <property type="entry name" value="HATPase_c"/>
    <property type="match status" value="1"/>
</dbReference>
<organism evidence="7 8">
    <name type="scientific">Aquimarina gracilis</name>
    <dbReference type="NCBI Taxonomy" id="874422"/>
    <lineage>
        <taxon>Bacteria</taxon>
        <taxon>Pseudomonadati</taxon>
        <taxon>Bacteroidota</taxon>
        <taxon>Flavobacteriia</taxon>
        <taxon>Flavobacteriales</taxon>
        <taxon>Flavobacteriaceae</taxon>
        <taxon>Aquimarina</taxon>
    </lineage>
</organism>
<keyword evidence="5" id="KW-0812">Transmembrane</keyword>
<feature type="domain" description="Histidine kinase" evidence="6">
    <location>
        <begin position="292"/>
        <end position="510"/>
    </location>
</feature>
<dbReference type="InterPro" id="IPR019734">
    <property type="entry name" value="TPR_rpt"/>
</dbReference>
<proteinExistence type="predicted"/>
<feature type="transmembrane region" description="Helical" evidence="5">
    <location>
        <begin position="243"/>
        <end position="262"/>
    </location>
</feature>
<protein>
    <recommendedName>
        <fullName evidence="2">histidine kinase</fullName>
        <ecNumber evidence="2">2.7.13.3</ecNumber>
    </recommendedName>
</protein>
<dbReference type="InterPro" id="IPR036097">
    <property type="entry name" value="HisK_dim/P_sf"/>
</dbReference>
<comment type="catalytic activity">
    <reaction evidence="1">
        <text>ATP + protein L-histidine = ADP + protein N-phospho-L-histidine.</text>
        <dbReference type="EC" id="2.7.13.3"/>
    </reaction>
</comment>
<dbReference type="PRINTS" id="PR00344">
    <property type="entry name" value="BCTRLSENSOR"/>
</dbReference>
<dbReference type="PROSITE" id="PS50109">
    <property type="entry name" value="HIS_KIN"/>
    <property type="match status" value="1"/>
</dbReference>
<evidence type="ECO:0000256" key="4">
    <source>
        <dbReference type="PROSITE-ProRule" id="PRU00339"/>
    </source>
</evidence>
<evidence type="ECO:0000256" key="3">
    <source>
        <dbReference type="ARBA" id="ARBA00022553"/>
    </source>
</evidence>
<dbReference type="Gene3D" id="3.30.565.10">
    <property type="entry name" value="Histidine kinase-like ATPase, C-terminal domain"/>
    <property type="match status" value="1"/>
</dbReference>
<dbReference type="GO" id="GO:0016301">
    <property type="term" value="F:kinase activity"/>
    <property type="evidence" value="ECO:0007669"/>
    <property type="project" value="UniProtKB-KW"/>
</dbReference>
<dbReference type="EC" id="2.7.13.3" evidence="2"/>
<evidence type="ECO:0000256" key="2">
    <source>
        <dbReference type="ARBA" id="ARBA00012438"/>
    </source>
</evidence>
<keyword evidence="3" id="KW-0597">Phosphoprotein</keyword>
<comment type="caution">
    <text evidence="7">The sequence shown here is derived from an EMBL/GenBank/DDBJ whole genome shotgun (WGS) entry which is preliminary data.</text>
</comment>
<evidence type="ECO:0000256" key="1">
    <source>
        <dbReference type="ARBA" id="ARBA00000085"/>
    </source>
</evidence>
<dbReference type="Proteomes" id="UP001327027">
    <property type="component" value="Unassembled WGS sequence"/>
</dbReference>
<dbReference type="Gene3D" id="1.10.287.130">
    <property type="match status" value="1"/>
</dbReference>
<dbReference type="PANTHER" id="PTHR43547">
    <property type="entry name" value="TWO-COMPONENT HISTIDINE KINASE"/>
    <property type="match status" value="1"/>
</dbReference>
<sequence>MYSNKAFAEVSSREEQDVLNYIQGVSAIKKKFLKKALQNFHAISNSPDFKNLKNLKLGQLHLMMENYDEAISYYLKWEDSSLSTNKVLKKNGYHNLGLSYLHKKDYKNAKKYFDKELKLVNDTDTLEIITNKMELANVYYNQYLDETAIPLFVEAYQLAKSFSNIELKQNTSKNLAVVEKNRENFKESVDYYIEYNKWKDSIWNADKIWELTERDKQLAIARKQQEIALQNEKLKRQNIQRKGLVIGASGLLIFIGFLGYFYKKLIKKNKLIITQREELEIANKTKDYLFSVVSHDLRSPINTLKKVHNKLMVQIENEDMLGMQNTANTAIEITEDTFHLLNNVLHWSLEQNNQLLFEQGTYPLQQLVEQTLINFEGIIETKEITLLSELDNEILVNVDKESLKIILRNLFDNAIKYTEEKGTITVKTGIVANNQCYIEIADTGIGIPEERLLKINALRDITIDKIDRSKGVGLGLLLCQTLIKKNKGSLLIESELNKGTKIKVLLPWVSA</sequence>
<dbReference type="SUPFAM" id="SSF47384">
    <property type="entry name" value="Homodimeric domain of signal transducing histidine kinase"/>
    <property type="match status" value="1"/>
</dbReference>
<evidence type="ECO:0000313" key="7">
    <source>
        <dbReference type="EMBL" id="MEB3344605.1"/>
    </source>
</evidence>
<dbReference type="PANTHER" id="PTHR43547:SF2">
    <property type="entry name" value="HYBRID SIGNAL TRANSDUCTION HISTIDINE KINASE C"/>
    <property type="match status" value="1"/>
</dbReference>
<dbReference type="EMBL" id="JAYKLX010000002">
    <property type="protein sequence ID" value="MEB3344605.1"/>
    <property type="molecule type" value="Genomic_DNA"/>
</dbReference>
<dbReference type="RefSeq" id="WP_324178646.1">
    <property type="nucleotide sequence ID" value="NZ_BAABAW010000003.1"/>
</dbReference>
<dbReference type="InterPro" id="IPR004358">
    <property type="entry name" value="Sig_transdc_His_kin-like_C"/>
</dbReference>
<dbReference type="InterPro" id="IPR036890">
    <property type="entry name" value="HATPase_C_sf"/>
</dbReference>
<keyword evidence="4" id="KW-0802">TPR repeat</keyword>
<evidence type="ECO:0000313" key="8">
    <source>
        <dbReference type="Proteomes" id="UP001327027"/>
    </source>
</evidence>
<feature type="repeat" description="TPR" evidence="4">
    <location>
        <begin position="90"/>
        <end position="123"/>
    </location>
</feature>
<gene>
    <name evidence="7" type="ORF">U6A24_03980</name>
</gene>